<protein>
    <submittedName>
        <fullName evidence="1">Uncharacterized protein</fullName>
    </submittedName>
</protein>
<organism evidence="1 2">
    <name type="scientific">Nephila pilipes</name>
    <name type="common">Giant wood spider</name>
    <name type="synonym">Nephila maculata</name>
    <dbReference type="NCBI Taxonomy" id="299642"/>
    <lineage>
        <taxon>Eukaryota</taxon>
        <taxon>Metazoa</taxon>
        <taxon>Ecdysozoa</taxon>
        <taxon>Arthropoda</taxon>
        <taxon>Chelicerata</taxon>
        <taxon>Arachnida</taxon>
        <taxon>Araneae</taxon>
        <taxon>Araneomorphae</taxon>
        <taxon>Entelegynae</taxon>
        <taxon>Araneoidea</taxon>
        <taxon>Nephilidae</taxon>
        <taxon>Nephila</taxon>
    </lineage>
</organism>
<reference evidence="1" key="1">
    <citation type="submission" date="2020-08" db="EMBL/GenBank/DDBJ databases">
        <title>Multicomponent nature underlies the extraordinary mechanical properties of spider dragline silk.</title>
        <authorList>
            <person name="Kono N."/>
            <person name="Nakamura H."/>
            <person name="Mori M."/>
            <person name="Yoshida Y."/>
            <person name="Ohtoshi R."/>
            <person name="Malay A.D."/>
            <person name="Moran D.A.P."/>
            <person name="Tomita M."/>
            <person name="Numata K."/>
            <person name="Arakawa K."/>
        </authorList>
    </citation>
    <scope>NUCLEOTIDE SEQUENCE</scope>
</reference>
<comment type="caution">
    <text evidence="1">The sequence shown here is derived from an EMBL/GenBank/DDBJ whole genome shotgun (WGS) entry which is preliminary data.</text>
</comment>
<accession>A0A8X6IKX3</accession>
<name>A0A8X6IKX3_NEPPI</name>
<gene>
    <name evidence="1" type="ORF">NPIL_411301</name>
</gene>
<evidence type="ECO:0000313" key="2">
    <source>
        <dbReference type="Proteomes" id="UP000887013"/>
    </source>
</evidence>
<dbReference type="AlphaFoldDB" id="A0A8X6IKX3"/>
<evidence type="ECO:0000313" key="1">
    <source>
        <dbReference type="EMBL" id="GFS49429.1"/>
    </source>
</evidence>
<sequence length="114" mass="12971">MIIQDITGSIADDISAEYLSPDSSTHKSLFYSTLLIYKTHRMVHVKFAGAEILHVSVSLKCRVASTLSWPRIARRICYKVSQIRKNLWGILEVCVYERTNRMGEREDQLGPLGS</sequence>
<keyword evidence="2" id="KW-1185">Reference proteome</keyword>
<dbReference type="EMBL" id="BMAW01045360">
    <property type="protein sequence ID" value="GFS49429.1"/>
    <property type="molecule type" value="Genomic_DNA"/>
</dbReference>
<dbReference type="Proteomes" id="UP000887013">
    <property type="component" value="Unassembled WGS sequence"/>
</dbReference>
<proteinExistence type="predicted"/>